<evidence type="ECO:0000256" key="5">
    <source>
        <dbReference type="ARBA" id="ARBA00022692"/>
    </source>
</evidence>
<keyword evidence="12" id="KW-1185">Reference proteome</keyword>
<evidence type="ECO:0000313" key="12">
    <source>
        <dbReference type="Proteomes" id="UP000265581"/>
    </source>
</evidence>
<dbReference type="PANTHER" id="PTHR48090">
    <property type="entry name" value="UNDECAPRENYL-PHOSPHATE 4-DEOXY-4-FORMAMIDO-L-ARABINOSE TRANSFERASE-RELATED"/>
    <property type="match status" value="1"/>
</dbReference>
<keyword evidence="2" id="KW-1003">Cell membrane</keyword>
<keyword evidence="4 11" id="KW-0808">Transferase</keyword>
<dbReference type="GO" id="GO:0099621">
    <property type="term" value="F:undecaprenyl-phosphate 4-deoxy-4-formamido-L-arabinose transferase activity"/>
    <property type="evidence" value="ECO:0007669"/>
    <property type="project" value="TreeGrafter"/>
</dbReference>
<dbReference type="Proteomes" id="UP000265581">
    <property type="component" value="Unassembled WGS sequence"/>
</dbReference>
<keyword evidence="6" id="KW-0448">Lipopolysaccharide biosynthesis</keyword>
<dbReference type="EMBL" id="QUBR01000002">
    <property type="protein sequence ID" value="REK69685.1"/>
    <property type="molecule type" value="Genomic_DNA"/>
</dbReference>
<protein>
    <submittedName>
        <fullName evidence="11">Glycosyltransferase</fullName>
    </submittedName>
</protein>
<dbReference type="InterPro" id="IPR050256">
    <property type="entry name" value="Glycosyltransferase_2"/>
</dbReference>
<evidence type="ECO:0000256" key="3">
    <source>
        <dbReference type="ARBA" id="ARBA00022676"/>
    </source>
</evidence>
<evidence type="ECO:0000256" key="6">
    <source>
        <dbReference type="ARBA" id="ARBA00022985"/>
    </source>
</evidence>
<keyword evidence="3" id="KW-0328">Glycosyltransferase</keyword>
<reference evidence="11 12" key="1">
    <citation type="submission" date="2018-08" db="EMBL/GenBank/DDBJ databases">
        <title>Aeromicrobium sp. M2KJ-4, whole genome shotgun sequence.</title>
        <authorList>
            <person name="Tuo L."/>
        </authorList>
    </citation>
    <scope>NUCLEOTIDE SEQUENCE [LARGE SCALE GENOMIC DNA]</scope>
    <source>
        <strain evidence="11 12">M2KJ-4</strain>
    </source>
</reference>
<gene>
    <name evidence="11" type="ORF">DX116_10795</name>
</gene>
<dbReference type="InterPro" id="IPR029044">
    <property type="entry name" value="Nucleotide-diphossugar_trans"/>
</dbReference>
<dbReference type="PANTHER" id="PTHR48090:SF3">
    <property type="entry name" value="UNDECAPRENYL-PHOSPHATE 4-DEOXY-4-FORMAMIDO-L-ARABINOSE TRANSFERASE"/>
    <property type="match status" value="1"/>
</dbReference>
<name>A0A371P195_9ACTN</name>
<dbReference type="GO" id="GO:0009103">
    <property type="term" value="P:lipopolysaccharide biosynthetic process"/>
    <property type="evidence" value="ECO:0007669"/>
    <property type="project" value="UniProtKB-KW"/>
</dbReference>
<feature type="transmembrane region" description="Helical" evidence="9">
    <location>
        <begin position="278"/>
        <end position="303"/>
    </location>
</feature>
<dbReference type="RefSeq" id="WP_119704285.1">
    <property type="nucleotide sequence ID" value="NZ_QUBR01000002.1"/>
</dbReference>
<keyword evidence="7 9" id="KW-1133">Transmembrane helix</keyword>
<keyword evidence="8 9" id="KW-0472">Membrane</keyword>
<comment type="similarity">
    <text evidence="1">Belongs to the glycosyltransferase 2 family.</text>
</comment>
<evidence type="ECO:0000313" key="11">
    <source>
        <dbReference type="EMBL" id="REK69685.1"/>
    </source>
</evidence>
<dbReference type="Pfam" id="PF00535">
    <property type="entry name" value="Glycos_transf_2"/>
    <property type="match status" value="1"/>
</dbReference>
<dbReference type="OrthoDB" id="9811884at2"/>
<dbReference type="SUPFAM" id="SSF53448">
    <property type="entry name" value="Nucleotide-diphospho-sugar transferases"/>
    <property type="match status" value="1"/>
</dbReference>
<sequence length="337" mass="36263">MPAPGRQPISVAVVIPVYSGSQTLPALIDELSVMTTAGRTEAGLSYVVESVVLAWDHGPDRSDDVIRELARTHSWVRPVWLSRNYGQHPATCAGMLATGADWIVTMDEDGQHDPAHIPAMLDRAYASRRQLVYARPSNEPPHGMLRNAASRGAKWMFKVLMGDSAPVVDFHSFRLVAGGAGRVVAASVGPGVYLDVALAWAIPLATDVDLPMRVEGRPATNYSTRRLLSHFWRLVLSSGTKPLRMIAALGMFSAVVGFCLGIFYSVQKLFGEVEVRGWTTLTVLALVGGGLVLLSLGVIAEYIGMIAARSMGRSNFLVTRDPALAFPGAEPEDDPTA</sequence>
<dbReference type="InterPro" id="IPR001173">
    <property type="entry name" value="Glyco_trans_2-like"/>
</dbReference>
<keyword evidence="5 9" id="KW-0812">Transmembrane</keyword>
<dbReference type="AlphaFoldDB" id="A0A371P195"/>
<evidence type="ECO:0000259" key="10">
    <source>
        <dbReference type="Pfam" id="PF00535"/>
    </source>
</evidence>
<dbReference type="GO" id="GO:0005886">
    <property type="term" value="C:plasma membrane"/>
    <property type="evidence" value="ECO:0007669"/>
    <property type="project" value="TreeGrafter"/>
</dbReference>
<feature type="transmembrane region" description="Helical" evidence="9">
    <location>
        <begin position="246"/>
        <end position="266"/>
    </location>
</feature>
<accession>A0A371P195</accession>
<evidence type="ECO:0000256" key="4">
    <source>
        <dbReference type="ARBA" id="ARBA00022679"/>
    </source>
</evidence>
<dbReference type="Gene3D" id="3.90.550.10">
    <property type="entry name" value="Spore Coat Polysaccharide Biosynthesis Protein SpsA, Chain A"/>
    <property type="match status" value="1"/>
</dbReference>
<proteinExistence type="inferred from homology"/>
<evidence type="ECO:0000256" key="9">
    <source>
        <dbReference type="SAM" id="Phobius"/>
    </source>
</evidence>
<evidence type="ECO:0000256" key="1">
    <source>
        <dbReference type="ARBA" id="ARBA00006739"/>
    </source>
</evidence>
<evidence type="ECO:0000256" key="7">
    <source>
        <dbReference type="ARBA" id="ARBA00022989"/>
    </source>
</evidence>
<comment type="caution">
    <text evidence="11">The sequence shown here is derived from an EMBL/GenBank/DDBJ whole genome shotgun (WGS) entry which is preliminary data.</text>
</comment>
<organism evidence="11 12">
    <name type="scientific">Aeromicrobium endophyticum</name>
    <dbReference type="NCBI Taxonomy" id="2292704"/>
    <lineage>
        <taxon>Bacteria</taxon>
        <taxon>Bacillati</taxon>
        <taxon>Actinomycetota</taxon>
        <taxon>Actinomycetes</taxon>
        <taxon>Propionibacteriales</taxon>
        <taxon>Nocardioidaceae</taxon>
        <taxon>Aeromicrobium</taxon>
    </lineage>
</organism>
<evidence type="ECO:0000256" key="8">
    <source>
        <dbReference type="ARBA" id="ARBA00023136"/>
    </source>
</evidence>
<feature type="domain" description="Glycosyltransferase 2-like" evidence="10">
    <location>
        <begin position="13"/>
        <end position="136"/>
    </location>
</feature>
<evidence type="ECO:0000256" key="2">
    <source>
        <dbReference type="ARBA" id="ARBA00022475"/>
    </source>
</evidence>